<gene>
    <name evidence="2" type="ORF">C7B43_19905</name>
</gene>
<reference evidence="2 3" key="1">
    <citation type="journal article" date="2014" name="BMC Genomics">
        <title>Comparison of environmental and isolate Sulfobacillus genomes reveals diverse carbon, sulfur, nitrogen, and hydrogen metabolisms.</title>
        <authorList>
            <person name="Justice N.B."/>
            <person name="Norman A."/>
            <person name="Brown C.T."/>
            <person name="Singh A."/>
            <person name="Thomas B.C."/>
            <person name="Banfield J.F."/>
        </authorList>
    </citation>
    <scope>NUCLEOTIDE SEQUENCE [LARGE SCALE GENOMIC DNA]</scope>
    <source>
        <strain evidence="2">AMDSBA1</strain>
    </source>
</reference>
<evidence type="ECO:0000313" key="2">
    <source>
        <dbReference type="EMBL" id="PSR23577.1"/>
    </source>
</evidence>
<proteinExistence type="predicted"/>
<feature type="domain" description="YbaK/aminoacyl-tRNA synthetase-associated" evidence="1">
    <location>
        <begin position="32"/>
        <end position="149"/>
    </location>
</feature>
<dbReference type="InterPro" id="IPR036754">
    <property type="entry name" value="YbaK/aa-tRNA-synt-asso_dom_sf"/>
</dbReference>
<name>A0A2T2WMW1_9FIRM</name>
<dbReference type="AlphaFoldDB" id="A0A2T2WMW1"/>
<dbReference type="GO" id="GO:0002161">
    <property type="term" value="F:aminoacyl-tRNA deacylase activity"/>
    <property type="evidence" value="ECO:0007669"/>
    <property type="project" value="InterPro"/>
</dbReference>
<evidence type="ECO:0000313" key="3">
    <source>
        <dbReference type="Proteomes" id="UP000242699"/>
    </source>
</evidence>
<sequence>MSGPLKDSAQRVQNRLSELGYTNEVVELAHYARTAQEAADAIGCDVAQIAKSIIFRLEDKNLPLLVVASGANRINETKLSLHLHERIGKADAGFVLEHTGFAIGGIPPLGHRKSLTTIVDEDLFRFPTIWAAAGHPQALFALTPQQLVEMTQGQVMTVK</sequence>
<dbReference type="SUPFAM" id="SSF55826">
    <property type="entry name" value="YbaK/ProRS associated domain"/>
    <property type="match status" value="1"/>
</dbReference>
<dbReference type="EMBL" id="PXYT01000091">
    <property type="protein sequence ID" value="PSR23577.1"/>
    <property type="molecule type" value="Genomic_DNA"/>
</dbReference>
<protein>
    <recommendedName>
        <fullName evidence="1">YbaK/aminoacyl-tRNA synthetase-associated domain-containing protein</fullName>
    </recommendedName>
</protein>
<evidence type="ECO:0000259" key="1">
    <source>
        <dbReference type="Pfam" id="PF04073"/>
    </source>
</evidence>
<comment type="caution">
    <text evidence="2">The sequence shown here is derived from an EMBL/GenBank/DDBJ whole genome shotgun (WGS) entry which is preliminary data.</text>
</comment>
<accession>A0A2T2WMW1</accession>
<dbReference type="Proteomes" id="UP000242699">
    <property type="component" value="Unassembled WGS sequence"/>
</dbReference>
<dbReference type="Pfam" id="PF04073">
    <property type="entry name" value="tRNA_edit"/>
    <property type="match status" value="1"/>
</dbReference>
<dbReference type="InterPro" id="IPR007214">
    <property type="entry name" value="YbaK/aa-tRNA-synth-assoc-dom"/>
</dbReference>
<dbReference type="PANTHER" id="PTHR30411">
    <property type="entry name" value="CYTOPLASMIC PROTEIN"/>
    <property type="match status" value="1"/>
</dbReference>
<dbReference type="Gene3D" id="3.90.960.10">
    <property type="entry name" value="YbaK/aminoacyl-tRNA synthetase-associated domain"/>
    <property type="match status" value="1"/>
</dbReference>
<organism evidence="2 3">
    <name type="scientific">Sulfobacillus benefaciens</name>
    <dbReference type="NCBI Taxonomy" id="453960"/>
    <lineage>
        <taxon>Bacteria</taxon>
        <taxon>Bacillati</taxon>
        <taxon>Bacillota</taxon>
        <taxon>Clostridia</taxon>
        <taxon>Eubacteriales</taxon>
        <taxon>Clostridiales Family XVII. Incertae Sedis</taxon>
        <taxon>Sulfobacillus</taxon>
    </lineage>
</organism>
<dbReference type="CDD" id="cd04333">
    <property type="entry name" value="ProX_deacylase"/>
    <property type="match status" value="1"/>
</dbReference>
<dbReference type="PANTHER" id="PTHR30411:SF1">
    <property type="entry name" value="CYTOPLASMIC PROTEIN"/>
    <property type="match status" value="1"/>
</dbReference>